<comment type="caution">
    <text evidence="1">The sequence shown here is derived from an EMBL/GenBank/DDBJ whole genome shotgun (WGS) entry which is preliminary data.</text>
</comment>
<reference evidence="1" key="2">
    <citation type="journal article" date="2016" name="Fungal Biol.">
        <title>Ochratoxin A production by Penicillium thymicola.</title>
        <authorList>
            <person name="Nguyen H.D.T."/>
            <person name="McMullin D.R."/>
            <person name="Ponomareva E."/>
            <person name="Riley R."/>
            <person name="Pomraning K.R."/>
            <person name="Baker S.E."/>
            <person name="Seifert K.A."/>
        </authorList>
    </citation>
    <scope>NUCLEOTIDE SEQUENCE</scope>
    <source>
        <strain evidence="1">DAOM 180753</strain>
    </source>
</reference>
<name>A0AAI9X5K3_PENTH</name>
<protein>
    <submittedName>
        <fullName evidence="1">Uncharacterized protein</fullName>
    </submittedName>
</protein>
<accession>A0AAI9X5K3</accession>
<reference evidence="1" key="1">
    <citation type="submission" date="2015-06" db="EMBL/GenBank/DDBJ databases">
        <authorList>
            <person name="Nguyen H."/>
        </authorList>
    </citation>
    <scope>NUCLEOTIDE SEQUENCE</scope>
    <source>
        <strain evidence="1">DAOM 180753</strain>
    </source>
</reference>
<evidence type="ECO:0000313" key="2">
    <source>
        <dbReference type="Proteomes" id="UP001227192"/>
    </source>
</evidence>
<keyword evidence="2" id="KW-1185">Reference proteome</keyword>
<evidence type="ECO:0000313" key="1">
    <source>
        <dbReference type="EMBL" id="KAJ9484303.1"/>
    </source>
</evidence>
<proteinExistence type="predicted"/>
<dbReference type="EMBL" id="LACB01000352">
    <property type="protein sequence ID" value="KAJ9484303.1"/>
    <property type="molecule type" value="Genomic_DNA"/>
</dbReference>
<gene>
    <name evidence="1" type="ORF">VN97_g9073</name>
</gene>
<sequence>MFSGSSQVQVVLYTLNTPFISSPPSISGIERSYSYFSSMQLHMFIELDSYLHRTLLPSAHNLDCFAMLQY</sequence>
<organism evidence="1 2">
    <name type="scientific">Penicillium thymicola</name>
    <dbReference type="NCBI Taxonomy" id="293382"/>
    <lineage>
        <taxon>Eukaryota</taxon>
        <taxon>Fungi</taxon>
        <taxon>Dikarya</taxon>
        <taxon>Ascomycota</taxon>
        <taxon>Pezizomycotina</taxon>
        <taxon>Eurotiomycetes</taxon>
        <taxon>Eurotiomycetidae</taxon>
        <taxon>Eurotiales</taxon>
        <taxon>Aspergillaceae</taxon>
        <taxon>Penicillium</taxon>
    </lineage>
</organism>
<dbReference type="AlphaFoldDB" id="A0AAI9X5K3"/>
<dbReference type="Proteomes" id="UP001227192">
    <property type="component" value="Unassembled WGS sequence"/>
</dbReference>